<comment type="caution">
    <text evidence="1">The sequence shown here is derived from an EMBL/GenBank/DDBJ whole genome shotgun (WGS) entry which is preliminary data.</text>
</comment>
<dbReference type="AlphaFoldDB" id="A0A4Y2J7Q6"/>
<dbReference type="EMBL" id="BGPR01003221">
    <property type="protein sequence ID" value="GBM85302.1"/>
    <property type="molecule type" value="Genomic_DNA"/>
</dbReference>
<name>A0A4Y2J7Q6_ARAVE</name>
<reference evidence="1 2" key="1">
    <citation type="journal article" date="2019" name="Sci. Rep.">
        <title>Orb-weaving spider Araneus ventricosus genome elucidates the spidroin gene catalogue.</title>
        <authorList>
            <person name="Kono N."/>
            <person name="Nakamura H."/>
            <person name="Ohtoshi R."/>
            <person name="Moran D.A.P."/>
            <person name="Shinohara A."/>
            <person name="Yoshida Y."/>
            <person name="Fujiwara M."/>
            <person name="Mori M."/>
            <person name="Tomita M."/>
            <person name="Arakawa K."/>
        </authorList>
    </citation>
    <scope>NUCLEOTIDE SEQUENCE [LARGE SCALE GENOMIC DNA]</scope>
</reference>
<organism evidence="1 2">
    <name type="scientific">Araneus ventricosus</name>
    <name type="common">Orbweaver spider</name>
    <name type="synonym">Epeira ventricosa</name>
    <dbReference type="NCBI Taxonomy" id="182803"/>
    <lineage>
        <taxon>Eukaryota</taxon>
        <taxon>Metazoa</taxon>
        <taxon>Ecdysozoa</taxon>
        <taxon>Arthropoda</taxon>
        <taxon>Chelicerata</taxon>
        <taxon>Arachnida</taxon>
        <taxon>Araneae</taxon>
        <taxon>Araneomorphae</taxon>
        <taxon>Entelegynae</taxon>
        <taxon>Araneoidea</taxon>
        <taxon>Araneidae</taxon>
        <taxon>Araneus</taxon>
    </lineage>
</organism>
<keyword evidence="2" id="KW-1185">Reference proteome</keyword>
<sequence length="84" mass="9295">MSNWARVPHIDCPVGCMVSQDCQKPLTALEHGQDQIAQQVLVDSLPLLLQGTSSSRSVVGKVGLRRKLRLPLLDDFTRQRGDTL</sequence>
<accession>A0A4Y2J7Q6</accession>
<proteinExistence type="predicted"/>
<evidence type="ECO:0000313" key="1">
    <source>
        <dbReference type="EMBL" id="GBM85302.1"/>
    </source>
</evidence>
<dbReference type="Proteomes" id="UP000499080">
    <property type="component" value="Unassembled WGS sequence"/>
</dbReference>
<gene>
    <name evidence="1" type="ORF">AVEN_231120_1</name>
</gene>
<evidence type="ECO:0000313" key="2">
    <source>
        <dbReference type="Proteomes" id="UP000499080"/>
    </source>
</evidence>
<protein>
    <submittedName>
        <fullName evidence="1">Uncharacterized protein</fullName>
    </submittedName>
</protein>